<dbReference type="OrthoDB" id="3264966at2"/>
<reference evidence="2 3" key="1">
    <citation type="journal article" date="2009" name="Stand. Genomic Sci.">
        <title>Complete genome sequence of Brachybacterium faecium type strain (Schefferle 6-10).</title>
        <authorList>
            <person name="Lapidus A."/>
            <person name="Pukall R."/>
            <person name="Labuttii K."/>
            <person name="Copeland A."/>
            <person name="Del Rio T.G."/>
            <person name="Nolan M."/>
            <person name="Chen F."/>
            <person name="Lucas S."/>
            <person name="Tice H."/>
            <person name="Cheng J.F."/>
            <person name="Bruce D."/>
            <person name="Goodwin L."/>
            <person name="Pitluck S."/>
            <person name="Rohde M."/>
            <person name="Goker M."/>
            <person name="Pati A."/>
            <person name="Ivanova N."/>
            <person name="Mavrommatis K."/>
            <person name="Chen A."/>
            <person name="Palaniappan K."/>
            <person name="D'haeseleer P."/>
            <person name="Chain P."/>
            <person name="Bristow J."/>
            <person name="Eisen J.A."/>
            <person name="Markowitz V."/>
            <person name="Hugenholtz P."/>
            <person name="Kyrpides N.C."/>
            <person name="Klenk H.P."/>
        </authorList>
    </citation>
    <scope>NUCLEOTIDE SEQUENCE [LARGE SCALE GENOMIC DNA]</scope>
    <source>
        <strain evidence="3">ATCC 43885 / DSM 4810 / JCM 11609 / LMG 19847 / NBRC 14762 / NCIMB 9860 / 6-10</strain>
    </source>
</reference>
<evidence type="ECO:0000313" key="2">
    <source>
        <dbReference type="EMBL" id="ACU85884.1"/>
    </source>
</evidence>
<dbReference type="AlphaFoldDB" id="C7ME77"/>
<protein>
    <recommendedName>
        <fullName evidence="4">Large extracellular alpha-helical protein</fullName>
    </recommendedName>
</protein>
<dbReference type="HOGENOM" id="CLU_501240_0_0_11"/>
<dbReference type="Proteomes" id="UP000001919">
    <property type="component" value="Chromosome"/>
</dbReference>
<dbReference type="InterPro" id="IPR043777">
    <property type="entry name" value="DUF5719"/>
</dbReference>
<feature type="region of interest" description="Disordered" evidence="1">
    <location>
        <begin position="1"/>
        <end position="35"/>
    </location>
</feature>
<dbReference type="Pfam" id="PF18986">
    <property type="entry name" value="DUF5719"/>
    <property type="match status" value="1"/>
</dbReference>
<feature type="region of interest" description="Disordered" evidence="1">
    <location>
        <begin position="185"/>
        <end position="206"/>
    </location>
</feature>
<dbReference type="eggNOG" id="COG3147">
    <property type="taxonomic scope" value="Bacteria"/>
</dbReference>
<dbReference type="STRING" id="446465.Bfae_20770"/>
<sequence>MAENPQDRAETRAEAPAHTDAPPRSGTENRRARLLPHREAVRPLLALASLVPLALAVGALATSPPPAPAPVERAAAQSEPGASTRWCPGPLQLPDEALETGPDEELAVTPPNPAVSLRTVSVEPASSLLFGTVSGSSTLQEDDGSVRAPSITVEGADGAVLEDAPASQDLGISVLGMTGVEDVPHTTSATSEGARPLTDTLQSTSTATGDYRSLSLTRCAEPATEASFLGISTATGDSAALVLRNPTERPATASVQLWTPDGPAAMEGRSQVVVAPGEEQRVLLESVAPGQDAVGVSVAVLGSPLSMSVQTTEREGLTPGGAEMLTPLPAAGTELLMPGVDVAGTAPTLVLANPQGGPATADVEVLGPDGPVEGAAVEAIDLPSGTVVSTPLDGLPEGMYAVRVQADAPVTAVTRSERTGSDLPGDTLGAPVDFTLVAPAPEIGTHAVSALPAPAAAGELTLTGTAESAVTVIPMAADGSAGEPLTVDVPAGATETLTSEQLQIGGDSAAGLTLVPEVPGAVHAGWTQRESDGTDVALLSSFPVLSQHGGEDSVTVRRAP</sequence>
<proteinExistence type="predicted"/>
<name>C7ME77_BRAFD</name>
<evidence type="ECO:0000313" key="3">
    <source>
        <dbReference type="Proteomes" id="UP000001919"/>
    </source>
</evidence>
<evidence type="ECO:0000256" key="1">
    <source>
        <dbReference type="SAM" id="MobiDB-lite"/>
    </source>
</evidence>
<feature type="region of interest" description="Disordered" evidence="1">
    <location>
        <begin position="64"/>
        <end position="88"/>
    </location>
</feature>
<organism evidence="2 3">
    <name type="scientific">Brachybacterium faecium (strain ATCC 43885 / DSM 4810 / JCM 11609 / LMG 19847 / NBRC 14762 / NCIMB 9860 / 6-10)</name>
    <dbReference type="NCBI Taxonomy" id="446465"/>
    <lineage>
        <taxon>Bacteria</taxon>
        <taxon>Bacillati</taxon>
        <taxon>Actinomycetota</taxon>
        <taxon>Actinomycetes</taxon>
        <taxon>Micrococcales</taxon>
        <taxon>Dermabacteraceae</taxon>
        <taxon>Brachybacterium</taxon>
    </lineage>
</organism>
<evidence type="ECO:0008006" key="4">
    <source>
        <dbReference type="Google" id="ProtNLM"/>
    </source>
</evidence>
<feature type="compositionally biased region" description="Basic and acidic residues" evidence="1">
    <location>
        <begin position="1"/>
        <end position="17"/>
    </location>
</feature>
<dbReference type="PATRIC" id="fig|446465.5.peg.2060"/>
<dbReference type="EMBL" id="CP001643">
    <property type="protein sequence ID" value="ACU85884.1"/>
    <property type="molecule type" value="Genomic_DNA"/>
</dbReference>
<keyword evidence="3" id="KW-1185">Reference proteome</keyword>
<dbReference type="KEGG" id="bfa:Bfae_20770"/>
<gene>
    <name evidence="2" type="ordered locus">Bfae_20770</name>
</gene>
<accession>C7ME77</accession>